<evidence type="ECO:0000313" key="2">
    <source>
        <dbReference type="EMBL" id="CAL8134143.1"/>
    </source>
</evidence>
<gene>
    <name evidence="2" type="ORF">ODALV1_LOCUS25390</name>
</gene>
<accession>A0ABP1RRS6</accession>
<dbReference type="EMBL" id="CAXLJM020000103">
    <property type="protein sequence ID" value="CAL8134143.1"/>
    <property type="molecule type" value="Genomic_DNA"/>
</dbReference>
<feature type="compositionally biased region" description="Acidic residues" evidence="1">
    <location>
        <begin position="250"/>
        <end position="266"/>
    </location>
</feature>
<organism evidence="2 3">
    <name type="scientific">Orchesella dallaii</name>
    <dbReference type="NCBI Taxonomy" id="48710"/>
    <lineage>
        <taxon>Eukaryota</taxon>
        <taxon>Metazoa</taxon>
        <taxon>Ecdysozoa</taxon>
        <taxon>Arthropoda</taxon>
        <taxon>Hexapoda</taxon>
        <taxon>Collembola</taxon>
        <taxon>Entomobryomorpha</taxon>
        <taxon>Entomobryoidea</taxon>
        <taxon>Orchesellidae</taxon>
        <taxon>Orchesellinae</taxon>
        <taxon>Orchesella</taxon>
    </lineage>
</organism>
<evidence type="ECO:0000313" key="3">
    <source>
        <dbReference type="Proteomes" id="UP001642540"/>
    </source>
</evidence>
<evidence type="ECO:0000256" key="1">
    <source>
        <dbReference type="SAM" id="MobiDB-lite"/>
    </source>
</evidence>
<feature type="region of interest" description="Disordered" evidence="1">
    <location>
        <begin position="201"/>
        <end position="305"/>
    </location>
</feature>
<keyword evidence="3" id="KW-1185">Reference proteome</keyword>
<feature type="compositionally biased region" description="Basic and acidic residues" evidence="1">
    <location>
        <begin position="1"/>
        <end position="36"/>
    </location>
</feature>
<proteinExistence type="predicted"/>
<protein>
    <submittedName>
        <fullName evidence="2">Uncharacterized protein</fullName>
    </submittedName>
</protein>
<comment type="caution">
    <text evidence="2">The sequence shown here is derived from an EMBL/GenBank/DDBJ whole genome shotgun (WGS) entry which is preliminary data.</text>
</comment>
<name>A0ABP1RRS6_9HEXA</name>
<dbReference type="Proteomes" id="UP001642540">
    <property type="component" value="Unassembled WGS sequence"/>
</dbReference>
<feature type="compositionally biased region" description="Basic and acidic residues" evidence="1">
    <location>
        <begin position="286"/>
        <end position="298"/>
    </location>
</feature>
<feature type="compositionally biased region" description="Acidic residues" evidence="1">
    <location>
        <begin position="276"/>
        <end position="285"/>
    </location>
</feature>
<sequence>MDTKVEKNRKDIGAAKKENAEEKPPGPGVRTRDPRNGDSTNVVGAPGERVPTVVVIELSSDSENEESNQQGASKIVAKKKEVKVKQTNNGGGCTAENVQGKVQRGGKRNGKGRGICQPSDSTVLLIDLTLETEDEIDAGIIFDLKEVEEANKELNRSPIKFGTDGKCENENRQNEKVLTEKMSCKRKGETVEPRLTKFPSLGLLNPDNLVNESGMKEASYEDERGNMGDSRDGVNLNFKDDAFSFKECDNDGEGEEEEESVEESESLDERENIEERENDGEEESNEERASEENGKSDVKNQNGLL</sequence>
<feature type="compositionally biased region" description="Basic and acidic residues" evidence="1">
    <location>
        <begin position="214"/>
        <end position="249"/>
    </location>
</feature>
<feature type="region of interest" description="Disordered" evidence="1">
    <location>
        <begin position="1"/>
        <end position="116"/>
    </location>
</feature>
<reference evidence="2 3" key="1">
    <citation type="submission" date="2024-08" db="EMBL/GenBank/DDBJ databases">
        <authorList>
            <person name="Cucini C."/>
            <person name="Frati F."/>
        </authorList>
    </citation>
    <scope>NUCLEOTIDE SEQUENCE [LARGE SCALE GENOMIC DNA]</scope>
</reference>